<accession>E0ID78</accession>
<dbReference type="AlphaFoldDB" id="E0ID78"/>
<evidence type="ECO:0000313" key="1">
    <source>
        <dbReference type="EMBL" id="EFM09533.1"/>
    </source>
</evidence>
<evidence type="ECO:0000313" key="2">
    <source>
        <dbReference type="Proteomes" id="UP000005387"/>
    </source>
</evidence>
<gene>
    <name evidence="1" type="ORF">PaecuDRAFT_3580</name>
</gene>
<dbReference type="STRING" id="717606.PaecuDRAFT_3580"/>
<dbReference type="eggNOG" id="ENOG5033NJI">
    <property type="taxonomic scope" value="Bacteria"/>
</dbReference>
<dbReference type="Proteomes" id="UP000005387">
    <property type="component" value="Unassembled WGS sequence"/>
</dbReference>
<dbReference type="OrthoDB" id="9779761at2"/>
<protein>
    <submittedName>
        <fullName evidence="1">Uncharacterized protein</fullName>
    </submittedName>
</protein>
<sequence>MSLTLNEKDKRSLAALIQARMEEHISRFPFARYPIEPVEEWKRIFYDPISITPTTLKQSLSWHFGSWQRKDLALAHRKVISTIVVNWSEYIKNPYSLTDSLQFWQQKLPNWKTGFNAVAFLLHLTRPDSIELVDHHRLQAMTELLKEIKHKEAEQTFSLTLTDLECYSSFFRAVMPKLPFGLRNRILLDRFLKAYGNRCAYKNTHADYRTIEPEITTFSWNSFSAKHFDLTKITLRSNADILFACLLLSLDSHPNTLDGLTIGQIIERLPLGTANICNPASFNYAMIALFGNQKGRDYIHFENSTLTEAFTKQANQSTRNMRFYIHHSSERAILNPKYLRI</sequence>
<reference evidence="1 2" key="1">
    <citation type="submission" date="2010-07" db="EMBL/GenBank/DDBJ databases">
        <title>The draft genome of Paenibacillus curdlanolyticus YK9.</title>
        <authorList>
            <consortium name="US DOE Joint Genome Institute (JGI-PGF)"/>
            <person name="Lucas S."/>
            <person name="Copeland A."/>
            <person name="Lapidus A."/>
            <person name="Cheng J.-F."/>
            <person name="Bruce D."/>
            <person name="Goodwin L."/>
            <person name="Pitluck S."/>
            <person name="Land M.L."/>
            <person name="Hauser L."/>
            <person name="Chang Y.-J."/>
            <person name="Jeffries C."/>
            <person name="Anderson I.J."/>
            <person name="Johnson E."/>
            <person name="Loganathan U."/>
            <person name="Mulhopadhyay B."/>
            <person name="Kyrpides N."/>
            <person name="Woyke T.J."/>
        </authorList>
    </citation>
    <scope>NUCLEOTIDE SEQUENCE [LARGE SCALE GENOMIC DNA]</scope>
    <source>
        <strain evidence="1 2">YK9</strain>
    </source>
</reference>
<dbReference type="RefSeq" id="WP_006039568.1">
    <property type="nucleotide sequence ID" value="NZ_AEDD01000010.1"/>
</dbReference>
<proteinExistence type="predicted"/>
<dbReference type="EMBL" id="AEDD01000010">
    <property type="protein sequence ID" value="EFM09533.1"/>
    <property type="molecule type" value="Genomic_DNA"/>
</dbReference>
<keyword evidence="2" id="KW-1185">Reference proteome</keyword>
<organism evidence="1 2">
    <name type="scientific">Paenibacillus curdlanolyticus YK9</name>
    <dbReference type="NCBI Taxonomy" id="717606"/>
    <lineage>
        <taxon>Bacteria</taxon>
        <taxon>Bacillati</taxon>
        <taxon>Bacillota</taxon>
        <taxon>Bacilli</taxon>
        <taxon>Bacillales</taxon>
        <taxon>Paenibacillaceae</taxon>
        <taxon>Paenibacillus</taxon>
    </lineage>
</organism>
<name>E0ID78_9BACL</name>